<gene>
    <name evidence="1" type="ORF">LTS18_011842</name>
</gene>
<proteinExistence type="predicted"/>
<name>A0ACC3CYD1_9PEZI</name>
<reference evidence="1" key="1">
    <citation type="submission" date="2024-09" db="EMBL/GenBank/DDBJ databases">
        <title>Black Yeasts Isolated from many extreme environments.</title>
        <authorList>
            <person name="Coleine C."/>
            <person name="Stajich J.E."/>
            <person name="Selbmann L."/>
        </authorList>
    </citation>
    <scope>NUCLEOTIDE SEQUENCE</scope>
    <source>
        <strain evidence="1">CCFEE 5737</strain>
    </source>
</reference>
<accession>A0ACC3CYD1</accession>
<evidence type="ECO:0000313" key="1">
    <source>
        <dbReference type="EMBL" id="KAK3055106.1"/>
    </source>
</evidence>
<sequence length="385" mass="41267">YGHQEKAYDFATYQSRVAEFCSQPWTQIVESVGQQKWGKKVDEGTVREVCFKASWLINVLHDGIGIPRVGVEGVKTGQTHNGTKEVLDSAKEKGFLNPFQAVNKIDGVEVSWTLGKIVLYAASQVPPPENEAVKAVGFGNNTRTLAEGGVTPGWQYAGGAPATLADDMTDTGYDDGDWKDVLFDDDSPRRVPGVLLFMLILCVVVYFMCGRERRASFFSKLSRVLPGGGNGKRRKGLGWLPGKLSGHTGPSYERVEDGAATLDFELADYDSDLEREVSRPYQSGANSATGSPKTGKTSGWATPQLVHPSASGSDTSPKRALGYGGSSSTNLHSLGLGSTQFGPGLMSRAESREKLSSGVPSAAGSVRGRDSPKRIWSPAPKESVD</sequence>
<comment type="caution">
    <text evidence="1">The sequence shown here is derived from an EMBL/GenBank/DDBJ whole genome shotgun (WGS) entry which is preliminary data.</text>
</comment>
<protein>
    <submittedName>
        <fullName evidence="1">Uncharacterized protein</fullName>
    </submittedName>
</protein>
<dbReference type="Proteomes" id="UP001186974">
    <property type="component" value="Unassembled WGS sequence"/>
</dbReference>
<keyword evidence="2" id="KW-1185">Reference proteome</keyword>
<dbReference type="EMBL" id="JAWDJW010009819">
    <property type="protein sequence ID" value="KAK3055106.1"/>
    <property type="molecule type" value="Genomic_DNA"/>
</dbReference>
<feature type="non-terminal residue" evidence="1">
    <location>
        <position position="1"/>
    </location>
</feature>
<organism evidence="1 2">
    <name type="scientific">Coniosporium uncinatum</name>
    <dbReference type="NCBI Taxonomy" id="93489"/>
    <lineage>
        <taxon>Eukaryota</taxon>
        <taxon>Fungi</taxon>
        <taxon>Dikarya</taxon>
        <taxon>Ascomycota</taxon>
        <taxon>Pezizomycotina</taxon>
        <taxon>Dothideomycetes</taxon>
        <taxon>Dothideomycetes incertae sedis</taxon>
        <taxon>Coniosporium</taxon>
    </lineage>
</organism>
<evidence type="ECO:0000313" key="2">
    <source>
        <dbReference type="Proteomes" id="UP001186974"/>
    </source>
</evidence>